<evidence type="ECO:0000313" key="3">
    <source>
        <dbReference type="EMBL" id="TPU62323.1"/>
    </source>
</evidence>
<protein>
    <submittedName>
        <fullName evidence="3">Uncharacterized protein</fullName>
    </submittedName>
</protein>
<dbReference type="RefSeq" id="WP_000069169.1">
    <property type="nucleotide sequence ID" value="NZ_CAUZCA010000010.1"/>
</dbReference>
<evidence type="ECO:0000313" key="2">
    <source>
        <dbReference type="EMBL" id="APP30809.1"/>
    </source>
</evidence>
<sequence>MSNMRYSNDGIDNGLFAPHVLDRNARDFDQYMKDHTPAAVARIRNFTRNINTPVHQNAYSQEYVNRLLNYISQLENSNSNYETRLGNAFKSINNANATIDRLDDLVTDLKKRLSKYENV</sequence>
<dbReference type="AlphaFoldDB" id="A0A1E3M7Z8"/>
<feature type="coiled-coil region" evidence="1">
    <location>
        <begin position="64"/>
        <end position="119"/>
    </location>
</feature>
<gene>
    <name evidence="2" type="ORF">AUO97_08285</name>
    <name evidence="3" type="ORF">FJU42_13735</name>
</gene>
<evidence type="ECO:0000256" key="1">
    <source>
        <dbReference type="SAM" id="Coils"/>
    </source>
</evidence>
<name>A0A1E3M7Z8_ACIBA</name>
<reference evidence="2 4" key="1">
    <citation type="journal article" date="2014" name="Antimicrob. Agents Chemother.">
        <title>Triclosan can select for an AdeIJK-overexpressing mutant of Acinetobacter baumannii ATCC 17978 that displays reduced susceptibility to multiple antibiotics.</title>
        <authorList>
            <person name="Fernando D.M."/>
            <person name="Xu W."/>
            <person name="Loewen P.C."/>
            <person name="Zhanel G.G."/>
            <person name="Kumar A."/>
        </authorList>
    </citation>
    <scope>NUCLEOTIDE SEQUENCE [LARGE SCALE GENOMIC DNA]</scope>
    <source>
        <strain evidence="4">ATCC 17978</strain>
        <strain evidence="2">ATCC 17978-VU</strain>
    </source>
</reference>
<dbReference type="EMBL" id="VHGY01000036">
    <property type="protein sequence ID" value="TPU62323.1"/>
    <property type="molecule type" value="Genomic_DNA"/>
</dbReference>
<dbReference type="EMBL" id="CP018664">
    <property type="protein sequence ID" value="APP30809.1"/>
    <property type="molecule type" value="Genomic_DNA"/>
</dbReference>
<proteinExistence type="predicted"/>
<dbReference type="Proteomes" id="UP000315888">
    <property type="component" value="Unassembled WGS sequence"/>
</dbReference>
<dbReference type="Proteomes" id="UP000072389">
    <property type="component" value="Chromosome"/>
</dbReference>
<evidence type="ECO:0000313" key="5">
    <source>
        <dbReference type="Proteomes" id="UP000315888"/>
    </source>
</evidence>
<reference evidence="3 5" key="4">
    <citation type="submission" date="2019-06" db="EMBL/GenBank/DDBJ databases">
        <title>A Diverse Panel of Clinical Acinetobacter baumannii for Research Use.</title>
        <authorList>
            <person name="Mcgann P."/>
            <person name="Snesrud E."/>
            <person name="Galac M.R."/>
        </authorList>
    </citation>
    <scope>NUCLEOTIDE SEQUENCE [LARGE SCALE GENOMIC DNA]</scope>
    <source>
        <strain evidence="3 5">MRSN14237</strain>
    </source>
</reference>
<reference evidence="2" key="3">
    <citation type="submission" date="2016-12" db="EMBL/GenBank/DDBJ databases">
        <authorList>
            <person name="Singh M."/>
            <person name="Fernando D."/>
            <person name="Kumar A."/>
        </authorList>
    </citation>
    <scope>NUCLEOTIDE SEQUENCE</scope>
    <source>
        <strain evidence="2">ATCC 17978-VU</strain>
    </source>
</reference>
<accession>A0A1E3M7Z8</accession>
<keyword evidence="1" id="KW-0175">Coiled coil</keyword>
<evidence type="ECO:0000313" key="4">
    <source>
        <dbReference type="Proteomes" id="UP000072389"/>
    </source>
</evidence>
<organism evidence="3 5">
    <name type="scientific">Acinetobacter baumannii</name>
    <dbReference type="NCBI Taxonomy" id="470"/>
    <lineage>
        <taxon>Bacteria</taxon>
        <taxon>Pseudomonadati</taxon>
        <taxon>Pseudomonadota</taxon>
        <taxon>Gammaproteobacteria</taxon>
        <taxon>Moraxellales</taxon>
        <taxon>Moraxellaceae</taxon>
        <taxon>Acinetobacter</taxon>
        <taxon>Acinetobacter calcoaceticus/baumannii complex</taxon>
    </lineage>
</organism>
<reference evidence="2" key="2">
    <citation type="submission" date="2015-12" db="EMBL/GenBank/DDBJ databases">
        <authorList>
            <person name="Singh M.K."/>
            <person name="Fernando D.M."/>
            <person name="Kumar A."/>
        </authorList>
    </citation>
    <scope>NUCLEOTIDE SEQUENCE</scope>
    <source>
        <strain evidence="2">ATCC 17978-VU</strain>
    </source>
</reference>